<evidence type="ECO:0000256" key="2">
    <source>
        <dbReference type="SAM" id="Phobius"/>
    </source>
</evidence>
<gene>
    <name evidence="3" type="ORF">EAH86_16040</name>
</gene>
<name>A0A502CTA2_9MICO</name>
<keyword evidence="2" id="KW-0472">Membrane</keyword>
<sequence length="247" mass="25204">MPARRPSTGQRAPGPGAGIALILVVALALAYVVTVRQADDNAPGPRVALPPRTPTSVTTTTADPDPGRTGPGVHVQVSPRDNGSLDVLEQVRFPGASTGLQIALPEVKGAVAGALPGIPRITDLEVFADGNRLPEQAGSLSTGGRVLLPGAPLVVELRYRLTGAATVSAPSTPGRALVLLPPIAADDSLSTLPVVVEVDGPGVRNLVCPGLAPYDQLCGRQGPSGWRTVSLLPRVTAVLAQVDLASY</sequence>
<keyword evidence="2" id="KW-0812">Transmembrane</keyword>
<keyword evidence="4" id="KW-1185">Reference proteome</keyword>
<reference evidence="3 4" key="1">
    <citation type="journal article" date="2019" name="Environ. Microbiol.">
        <title>Species interactions and distinct microbial communities in high Arctic permafrost affected cryosols are associated with the CH4 and CO2 gas fluxes.</title>
        <authorList>
            <person name="Altshuler I."/>
            <person name="Hamel J."/>
            <person name="Turney S."/>
            <person name="Magnuson E."/>
            <person name="Levesque R."/>
            <person name="Greer C."/>
            <person name="Whyte L.G."/>
        </authorList>
    </citation>
    <scope>NUCLEOTIDE SEQUENCE [LARGE SCALE GENOMIC DNA]</scope>
    <source>
        <strain evidence="3 4">S9.3A</strain>
    </source>
</reference>
<dbReference type="AlphaFoldDB" id="A0A502CTA2"/>
<evidence type="ECO:0000313" key="3">
    <source>
        <dbReference type="EMBL" id="TPG15036.1"/>
    </source>
</evidence>
<evidence type="ECO:0000256" key="1">
    <source>
        <dbReference type="SAM" id="MobiDB-lite"/>
    </source>
</evidence>
<proteinExistence type="predicted"/>
<dbReference type="EMBL" id="RCZM01000005">
    <property type="protein sequence ID" value="TPG15036.1"/>
    <property type="molecule type" value="Genomic_DNA"/>
</dbReference>
<comment type="caution">
    <text evidence="3">The sequence shown here is derived from an EMBL/GenBank/DDBJ whole genome shotgun (WGS) entry which is preliminary data.</text>
</comment>
<evidence type="ECO:0000313" key="4">
    <source>
        <dbReference type="Proteomes" id="UP000317722"/>
    </source>
</evidence>
<dbReference type="Proteomes" id="UP000317722">
    <property type="component" value="Unassembled WGS sequence"/>
</dbReference>
<protein>
    <submittedName>
        <fullName evidence="3">Uncharacterized protein</fullName>
    </submittedName>
</protein>
<feature type="transmembrane region" description="Helical" evidence="2">
    <location>
        <begin position="12"/>
        <end position="33"/>
    </location>
</feature>
<accession>A0A502CTA2</accession>
<feature type="region of interest" description="Disordered" evidence="1">
    <location>
        <begin position="40"/>
        <end position="81"/>
    </location>
</feature>
<organism evidence="3 4">
    <name type="scientific">Pedococcus bigeumensis</name>
    <dbReference type="NCBI Taxonomy" id="433644"/>
    <lineage>
        <taxon>Bacteria</taxon>
        <taxon>Bacillati</taxon>
        <taxon>Actinomycetota</taxon>
        <taxon>Actinomycetes</taxon>
        <taxon>Micrococcales</taxon>
        <taxon>Intrasporangiaceae</taxon>
        <taxon>Pedococcus</taxon>
    </lineage>
</organism>
<feature type="compositionally biased region" description="Low complexity" evidence="1">
    <location>
        <begin position="54"/>
        <end position="64"/>
    </location>
</feature>
<keyword evidence="2" id="KW-1133">Transmembrane helix</keyword>